<dbReference type="SUPFAM" id="SSF51735">
    <property type="entry name" value="NAD(P)-binding Rossmann-fold domains"/>
    <property type="match status" value="1"/>
</dbReference>
<evidence type="ECO:0000256" key="2">
    <source>
        <dbReference type="ARBA" id="ARBA00023002"/>
    </source>
</evidence>
<dbReference type="SMART" id="SM01350">
    <property type="entry name" value="6PGD"/>
    <property type="match status" value="1"/>
</dbReference>
<dbReference type="SUPFAM" id="SSF48179">
    <property type="entry name" value="6-phosphogluconate dehydrogenase C-terminal domain-like"/>
    <property type="match status" value="1"/>
</dbReference>
<dbReference type="Gene3D" id="1.10.1040.10">
    <property type="entry name" value="N-(1-d-carboxylethyl)-l-norvaline Dehydrogenase, domain 2"/>
    <property type="match status" value="1"/>
</dbReference>
<dbReference type="InterPro" id="IPR002204">
    <property type="entry name" value="3-OH-isobutyrate_DH-rel_CS"/>
</dbReference>
<proteinExistence type="inferred from homology"/>
<keyword evidence="2" id="KW-0560">Oxidoreductase</keyword>
<evidence type="ECO:0000313" key="5">
    <source>
        <dbReference type="EMBL" id="GAA3020239.1"/>
    </source>
</evidence>
<name>A0ABN3Y632_9ENTE</name>
<gene>
    <name evidence="5" type="primary">gnd</name>
    <name evidence="5" type="ORF">GCM10019998_15640</name>
</gene>
<comment type="caution">
    <text evidence="5">The sequence shown here is derived from an EMBL/GenBank/DDBJ whole genome shotgun (WGS) entry which is preliminary data.</text>
</comment>
<dbReference type="InterPro" id="IPR013328">
    <property type="entry name" value="6PGD_dom2"/>
</dbReference>
<keyword evidence="6" id="KW-1185">Reference proteome</keyword>
<dbReference type="Gene3D" id="3.40.50.720">
    <property type="entry name" value="NAD(P)-binding Rossmann-like Domain"/>
    <property type="match status" value="1"/>
</dbReference>
<dbReference type="InterPro" id="IPR006114">
    <property type="entry name" value="6PGDH_C"/>
</dbReference>
<dbReference type="InterPro" id="IPR004849">
    <property type="entry name" value="6DGDH_YqeC"/>
</dbReference>
<dbReference type="InterPro" id="IPR008927">
    <property type="entry name" value="6-PGluconate_DH-like_C_sf"/>
</dbReference>
<protein>
    <submittedName>
        <fullName evidence="5">Decarboxylating 6-phosphogluconate dehydrogenase</fullName>
    </submittedName>
</protein>
<organism evidence="5 6">
    <name type="scientific">Tetragenococcus solitarius</name>
    <dbReference type="NCBI Taxonomy" id="71453"/>
    <lineage>
        <taxon>Bacteria</taxon>
        <taxon>Bacillati</taxon>
        <taxon>Bacillota</taxon>
        <taxon>Bacilli</taxon>
        <taxon>Lactobacillales</taxon>
        <taxon>Enterococcaceae</taxon>
        <taxon>Tetragenococcus</taxon>
    </lineage>
</organism>
<evidence type="ECO:0000313" key="6">
    <source>
        <dbReference type="Proteomes" id="UP001501577"/>
    </source>
</evidence>
<dbReference type="Proteomes" id="UP001501577">
    <property type="component" value="Unassembled WGS sequence"/>
</dbReference>
<accession>A0ABN3Y632</accession>
<reference evidence="5 6" key="1">
    <citation type="journal article" date="2019" name="Int. J. Syst. Evol. Microbiol.">
        <title>The Global Catalogue of Microorganisms (GCM) 10K type strain sequencing project: providing services to taxonomists for standard genome sequencing and annotation.</title>
        <authorList>
            <consortium name="The Broad Institute Genomics Platform"/>
            <consortium name="The Broad Institute Genome Sequencing Center for Infectious Disease"/>
            <person name="Wu L."/>
            <person name="Ma J."/>
        </authorList>
    </citation>
    <scope>NUCLEOTIDE SEQUENCE [LARGE SCALE GENOMIC DNA]</scope>
    <source>
        <strain evidence="5 6">JCM 8736</strain>
    </source>
</reference>
<dbReference type="Pfam" id="PF00393">
    <property type="entry name" value="6PGD"/>
    <property type="match status" value="1"/>
</dbReference>
<dbReference type="InterPro" id="IPR036291">
    <property type="entry name" value="NAD(P)-bd_dom_sf"/>
</dbReference>
<dbReference type="PRINTS" id="PR00076">
    <property type="entry name" value="6PGDHDRGNASE"/>
</dbReference>
<evidence type="ECO:0000256" key="1">
    <source>
        <dbReference type="ARBA" id="ARBA00008419"/>
    </source>
</evidence>
<keyword evidence="3" id="KW-0311">Gluconate utilization</keyword>
<dbReference type="NCBIfam" id="TIGR00872">
    <property type="entry name" value="gnd_rel"/>
    <property type="match status" value="1"/>
</dbReference>
<evidence type="ECO:0000259" key="4">
    <source>
        <dbReference type="SMART" id="SM01350"/>
    </source>
</evidence>
<dbReference type="PANTHER" id="PTHR11811">
    <property type="entry name" value="6-PHOSPHOGLUCONATE DEHYDROGENASE"/>
    <property type="match status" value="1"/>
</dbReference>
<dbReference type="InterPro" id="IPR006183">
    <property type="entry name" value="Pgluconate_DH"/>
</dbReference>
<dbReference type="PROSITE" id="PS00895">
    <property type="entry name" value="3_HYDROXYISOBUT_DH"/>
    <property type="match status" value="1"/>
</dbReference>
<dbReference type="EMBL" id="BAAAXQ010000054">
    <property type="protein sequence ID" value="GAA3020239.1"/>
    <property type="molecule type" value="Genomic_DNA"/>
</dbReference>
<dbReference type="InterPro" id="IPR006115">
    <property type="entry name" value="6PGDH_NADP-bd"/>
</dbReference>
<sequence>MKVGFVGLGKMGLNMALNLIDDKWDIIGFDVNEKVRKFAIEKKVKVQNSLKDLLARLESRKIIFISLPSGEITNHLVDELSLNLNDGDIVIDSGNSNYHDSVKNYKKLKQKGISFLDCGTSGGIEGARYGACLMIGGDKPTFNIMEPFFKSLACESGYIYAGEAGAGHYLKMVHNGIEYGMMQAIGEGFDILQASEYKFDNEAVAEVWNHGSVIRSWLMELLVKSFTLDPKLEKIKGKVNASGEAEWTIEEALKLGVPVPIISNSLFVRNASQIEDSFTNKVVSTLRQGFGGHKTFEKDGK</sequence>
<dbReference type="RefSeq" id="WP_068710649.1">
    <property type="nucleotide sequence ID" value="NZ_BAAAXQ010000054.1"/>
</dbReference>
<dbReference type="NCBIfam" id="NF007161">
    <property type="entry name" value="PRK09599.1"/>
    <property type="match status" value="1"/>
</dbReference>
<comment type="similarity">
    <text evidence="1">Belongs to the 6-phosphogluconate dehydrogenase family.</text>
</comment>
<feature type="domain" description="6-phosphogluconate dehydrogenase C-terminal" evidence="4">
    <location>
        <begin position="167"/>
        <end position="301"/>
    </location>
</feature>
<dbReference type="Pfam" id="PF03446">
    <property type="entry name" value="NAD_binding_2"/>
    <property type="match status" value="1"/>
</dbReference>
<evidence type="ECO:0000256" key="3">
    <source>
        <dbReference type="ARBA" id="ARBA00023064"/>
    </source>
</evidence>